<keyword evidence="2" id="KW-1185">Reference proteome</keyword>
<accession>A0A392PD58</accession>
<proteinExistence type="predicted"/>
<dbReference type="AlphaFoldDB" id="A0A392PD58"/>
<sequence>RFHWHLRWCYDSLSLTTSTVVVGEIAGDSDLANQSFLSSDAVTLPLLLILH</sequence>
<protein>
    <submittedName>
        <fullName evidence="1">Uncharacterized protein</fullName>
    </submittedName>
</protein>
<evidence type="ECO:0000313" key="2">
    <source>
        <dbReference type="Proteomes" id="UP000265520"/>
    </source>
</evidence>
<gene>
    <name evidence="1" type="ORF">A2U01_0031144</name>
</gene>
<evidence type="ECO:0000313" key="1">
    <source>
        <dbReference type="EMBL" id="MCI10053.1"/>
    </source>
</evidence>
<dbReference type="Proteomes" id="UP000265520">
    <property type="component" value="Unassembled WGS sequence"/>
</dbReference>
<name>A0A392PD58_9FABA</name>
<comment type="caution">
    <text evidence="1">The sequence shown here is derived from an EMBL/GenBank/DDBJ whole genome shotgun (WGS) entry which is preliminary data.</text>
</comment>
<dbReference type="EMBL" id="LXQA010074839">
    <property type="protein sequence ID" value="MCI10053.1"/>
    <property type="molecule type" value="Genomic_DNA"/>
</dbReference>
<feature type="non-terminal residue" evidence="1">
    <location>
        <position position="1"/>
    </location>
</feature>
<organism evidence="1 2">
    <name type="scientific">Trifolium medium</name>
    <dbReference type="NCBI Taxonomy" id="97028"/>
    <lineage>
        <taxon>Eukaryota</taxon>
        <taxon>Viridiplantae</taxon>
        <taxon>Streptophyta</taxon>
        <taxon>Embryophyta</taxon>
        <taxon>Tracheophyta</taxon>
        <taxon>Spermatophyta</taxon>
        <taxon>Magnoliopsida</taxon>
        <taxon>eudicotyledons</taxon>
        <taxon>Gunneridae</taxon>
        <taxon>Pentapetalae</taxon>
        <taxon>rosids</taxon>
        <taxon>fabids</taxon>
        <taxon>Fabales</taxon>
        <taxon>Fabaceae</taxon>
        <taxon>Papilionoideae</taxon>
        <taxon>50 kb inversion clade</taxon>
        <taxon>NPAAA clade</taxon>
        <taxon>Hologalegina</taxon>
        <taxon>IRL clade</taxon>
        <taxon>Trifolieae</taxon>
        <taxon>Trifolium</taxon>
    </lineage>
</organism>
<reference evidence="1 2" key="1">
    <citation type="journal article" date="2018" name="Front. Plant Sci.">
        <title>Red Clover (Trifolium pratense) and Zigzag Clover (T. medium) - A Picture of Genomic Similarities and Differences.</title>
        <authorList>
            <person name="Dluhosova J."/>
            <person name="Istvanek J."/>
            <person name="Nedelnik J."/>
            <person name="Repkova J."/>
        </authorList>
    </citation>
    <scope>NUCLEOTIDE SEQUENCE [LARGE SCALE GENOMIC DNA]</scope>
    <source>
        <strain evidence="2">cv. 10/8</strain>
        <tissue evidence="1">Leaf</tissue>
    </source>
</reference>